<feature type="chain" id="PRO_5028899027" evidence="3">
    <location>
        <begin position="19"/>
        <end position="412"/>
    </location>
</feature>
<feature type="compositionally biased region" description="Low complexity" evidence="2">
    <location>
        <begin position="250"/>
        <end position="261"/>
    </location>
</feature>
<dbReference type="EMBL" id="FNND01000005">
    <property type="protein sequence ID" value="SDW92867.1"/>
    <property type="molecule type" value="Genomic_DNA"/>
</dbReference>
<evidence type="ECO:0000259" key="4">
    <source>
        <dbReference type="Pfam" id="PF01551"/>
    </source>
</evidence>
<feature type="signal peptide" evidence="3">
    <location>
        <begin position="1"/>
        <end position="18"/>
    </location>
</feature>
<dbReference type="AlphaFoldDB" id="A0A1H2XJ85"/>
<evidence type="ECO:0000256" key="2">
    <source>
        <dbReference type="SAM" id="MobiDB-lite"/>
    </source>
</evidence>
<feature type="domain" description="M23ase beta-sheet core" evidence="4">
    <location>
        <begin position="314"/>
        <end position="406"/>
    </location>
</feature>
<feature type="coiled-coil region" evidence="1">
    <location>
        <begin position="151"/>
        <end position="238"/>
    </location>
</feature>
<dbReference type="Gene3D" id="6.10.250.3150">
    <property type="match status" value="1"/>
</dbReference>
<dbReference type="GO" id="GO:0016787">
    <property type="term" value="F:hydrolase activity"/>
    <property type="evidence" value="ECO:0007669"/>
    <property type="project" value="UniProtKB-KW"/>
</dbReference>
<evidence type="ECO:0000313" key="5">
    <source>
        <dbReference type="EMBL" id="SDW92867.1"/>
    </source>
</evidence>
<evidence type="ECO:0000256" key="1">
    <source>
        <dbReference type="SAM" id="Coils"/>
    </source>
</evidence>
<organism evidence="5 6">
    <name type="scientific">Capnocytophaga granulosa</name>
    <dbReference type="NCBI Taxonomy" id="45242"/>
    <lineage>
        <taxon>Bacteria</taxon>
        <taxon>Pseudomonadati</taxon>
        <taxon>Bacteroidota</taxon>
        <taxon>Flavobacteriia</taxon>
        <taxon>Flavobacteriales</taxon>
        <taxon>Flavobacteriaceae</taxon>
        <taxon>Capnocytophaga</taxon>
    </lineage>
</organism>
<gene>
    <name evidence="5" type="ORF">SAMN05444420_105138</name>
</gene>
<dbReference type="InterPro" id="IPR011055">
    <property type="entry name" value="Dup_hybrid_motif"/>
</dbReference>
<dbReference type="GeneID" id="85016645"/>
<keyword evidence="3" id="KW-0732">Signal</keyword>
<dbReference type="SUPFAM" id="SSF51261">
    <property type="entry name" value="Duplicated hybrid motif"/>
    <property type="match status" value="1"/>
</dbReference>
<dbReference type="CDD" id="cd12797">
    <property type="entry name" value="M23_peptidase"/>
    <property type="match status" value="1"/>
</dbReference>
<accession>A0A1H2XJ85</accession>
<dbReference type="RefSeq" id="WP_016420959.1">
    <property type="nucleotide sequence ID" value="NZ_CAJPRD010000014.1"/>
</dbReference>
<feature type="coiled-coil region" evidence="1">
    <location>
        <begin position="17"/>
        <end position="114"/>
    </location>
</feature>
<dbReference type="Proteomes" id="UP000182771">
    <property type="component" value="Unassembled WGS sequence"/>
</dbReference>
<reference evidence="5 6" key="1">
    <citation type="submission" date="2016-10" db="EMBL/GenBank/DDBJ databases">
        <authorList>
            <person name="Varghese N."/>
            <person name="Submissions S."/>
        </authorList>
    </citation>
    <scope>NUCLEOTIDE SEQUENCE [LARGE SCALE GENOMIC DNA]</scope>
    <source>
        <strain evidence="5 6">DSM 11449</strain>
    </source>
</reference>
<dbReference type="OrthoDB" id="9815884at2"/>
<keyword evidence="5" id="KW-0378">Hydrolase</keyword>
<dbReference type="Pfam" id="PF01551">
    <property type="entry name" value="Peptidase_M23"/>
    <property type="match status" value="1"/>
</dbReference>
<protein>
    <submittedName>
        <fullName evidence="5">Septal ring factor EnvC, activator of murein hydrolases AmiA and AmiB</fullName>
    </submittedName>
</protein>
<dbReference type="InterPro" id="IPR016047">
    <property type="entry name" value="M23ase_b-sheet_dom"/>
</dbReference>
<dbReference type="Gene3D" id="2.70.70.10">
    <property type="entry name" value="Glucose Permease (Domain IIA)"/>
    <property type="match status" value="1"/>
</dbReference>
<keyword evidence="1" id="KW-0175">Coiled coil</keyword>
<proteinExistence type="predicted"/>
<comment type="caution">
    <text evidence="5">The sequence shown here is derived from an EMBL/GenBank/DDBJ whole genome shotgun (WGS) entry which is preliminary data.</text>
</comment>
<name>A0A1H2XJ85_9FLAO</name>
<keyword evidence="6" id="KW-1185">Reference proteome</keyword>
<evidence type="ECO:0000313" key="6">
    <source>
        <dbReference type="Proteomes" id="UP000182771"/>
    </source>
</evidence>
<evidence type="ECO:0000256" key="3">
    <source>
        <dbReference type="SAM" id="SignalP"/>
    </source>
</evidence>
<sequence length="412" mass="47324">MHRILLFILITSFTGVFAQTSQKQKQLERQKKALLEQIREMSALRSQQAQERKSLATQIEEISEKISARTQLIRVTNHQANLLSQQINENQSQIASLKKELELLKKNYAAVIEQSYKTRSPQSRWLLLLTSESFAQGYKRLKYLQQYSQYRKQQAQEIQEKNTLMQQLTDSLSAQYNHQRKIVEDNQKEQERLSQERKTQESLVASIKKKESEYANEIKKKQAQANKIDREIDRLIRLAIAEANKKGKGKTTTTGTTSGKTSSDKVFDLTPEGQALSSDFEANKGKLIWPIERGYKSQGFGTYDDPVYPDLKHYNNGITLMAPRNSDARCVFNGEVSAIISVPGGNKAVQVRHGNFITIYYNLIQVYVSKGQKVSAKTPLGKIFTDSEGRTEMKFFVYKNTNKLNPEHWLRE</sequence>
<feature type="region of interest" description="Disordered" evidence="2">
    <location>
        <begin position="245"/>
        <end position="267"/>
    </location>
</feature>